<evidence type="ECO:0000256" key="1">
    <source>
        <dbReference type="SAM" id="SignalP"/>
    </source>
</evidence>
<evidence type="ECO:0000313" key="2">
    <source>
        <dbReference type="Proteomes" id="UP000095282"/>
    </source>
</evidence>
<protein>
    <submittedName>
        <fullName evidence="3">Lipase</fullName>
    </submittedName>
</protein>
<reference evidence="3" key="1">
    <citation type="submission" date="2016-11" db="UniProtKB">
        <authorList>
            <consortium name="WormBaseParasite"/>
        </authorList>
    </citation>
    <scope>IDENTIFICATION</scope>
</reference>
<sequence length="288" mass="30866">MASLNLLLLVLVTVPTVSCDFSPSFRSWINTTYGQSTLDALARTDIGSVGSFGGGTHDGLSQTNKRPILIVHGITNTAGTFNPQRNYFLSNGWSEETVHGTTYGDGGVTPVTQVKMTCAFVKQLRKMLEVVNAFTQQKVDVVGYSLGSPIIRKAILGGTCVDTNENLGGSYTHMVETYVSVAGANRGSTSCTIPWPFVAACNSNNGLYCGSQFLSNINSQASRYEGTASFSIYGPNDDKVGNTNVCSANPNSRFPFTNDEMSNAVGNHDAILANYVDVTKQLFETQAF</sequence>
<dbReference type="STRING" id="1561998.A0A1I7U551"/>
<dbReference type="Pfam" id="PF01674">
    <property type="entry name" value="Lipase_2"/>
    <property type="match status" value="1"/>
</dbReference>
<keyword evidence="2" id="KW-1185">Reference proteome</keyword>
<dbReference type="WBParaSite" id="Csp11.Scaffold629.g14955.t1">
    <property type="protein sequence ID" value="Csp11.Scaffold629.g14955.t1"/>
    <property type="gene ID" value="Csp11.Scaffold629.g14955"/>
</dbReference>
<name>A0A1I7U551_9PELO</name>
<dbReference type="FunFam" id="3.40.50.1820:FF:000377">
    <property type="entry name" value="LIPaSe related"/>
    <property type="match status" value="1"/>
</dbReference>
<dbReference type="Proteomes" id="UP000095282">
    <property type="component" value="Unplaced"/>
</dbReference>
<dbReference type="PANTHER" id="PTHR32015:SF7">
    <property type="entry name" value="LIPASE RELATED"/>
    <property type="match status" value="1"/>
</dbReference>
<proteinExistence type="predicted"/>
<dbReference type="GO" id="GO:0016298">
    <property type="term" value="F:lipase activity"/>
    <property type="evidence" value="ECO:0007669"/>
    <property type="project" value="TreeGrafter"/>
</dbReference>
<feature type="chain" id="PRO_5009308397" evidence="1">
    <location>
        <begin position="20"/>
        <end position="288"/>
    </location>
</feature>
<dbReference type="eggNOG" id="ENOG502SK28">
    <property type="taxonomic scope" value="Eukaryota"/>
</dbReference>
<accession>A0A1I7U551</accession>
<dbReference type="Gene3D" id="3.40.50.1820">
    <property type="entry name" value="alpha/beta hydrolase"/>
    <property type="match status" value="1"/>
</dbReference>
<dbReference type="InterPro" id="IPR002918">
    <property type="entry name" value="Lipase_EstA/Esterase_EstB"/>
</dbReference>
<dbReference type="SUPFAM" id="SSF53474">
    <property type="entry name" value="alpha/beta-Hydrolases"/>
    <property type="match status" value="1"/>
</dbReference>
<evidence type="ECO:0000313" key="3">
    <source>
        <dbReference type="WBParaSite" id="Csp11.Scaffold629.g14955.t1"/>
    </source>
</evidence>
<dbReference type="InterPro" id="IPR029058">
    <property type="entry name" value="AB_hydrolase_fold"/>
</dbReference>
<dbReference type="AlphaFoldDB" id="A0A1I7U551"/>
<feature type="signal peptide" evidence="1">
    <location>
        <begin position="1"/>
        <end position="19"/>
    </location>
</feature>
<dbReference type="PANTHER" id="PTHR32015">
    <property type="entry name" value="FASTING INDUCED LIPASE"/>
    <property type="match status" value="1"/>
</dbReference>
<organism evidence="2 3">
    <name type="scientific">Caenorhabditis tropicalis</name>
    <dbReference type="NCBI Taxonomy" id="1561998"/>
    <lineage>
        <taxon>Eukaryota</taxon>
        <taxon>Metazoa</taxon>
        <taxon>Ecdysozoa</taxon>
        <taxon>Nematoda</taxon>
        <taxon>Chromadorea</taxon>
        <taxon>Rhabditida</taxon>
        <taxon>Rhabditina</taxon>
        <taxon>Rhabditomorpha</taxon>
        <taxon>Rhabditoidea</taxon>
        <taxon>Rhabditidae</taxon>
        <taxon>Peloderinae</taxon>
        <taxon>Caenorhabditis</taxon>
    </lineage>
</organism>
<keyword evidence="1" id="KW-0732">Signal</keyword>
<dbReference type="GO" id="GO:0016042">
    <property type="term" value="P:lipid catabolic process"/>
    <property type="evidence" value="ECO:0007669"/>
    <property type="project" value="InterPro"/>
</dbReference>